<evidence type="ECO:0000256" key="1">
    <source>
        <dbReference type="ARBA" id="ARBA00023002"/>
    </source>
</evidence>
<dbReference type="Proteomes" id="UP000014074">
    <property type="component" value="Unassembled WGS sequence"/>
</dbReference>
<reference evidence="4" key="1">
    <citation type="journal article" date="2013" name="Genome Announc.">
        <title>Draft genome sequence of the ascomycete Phaeoacremonium aleophilum strain UCR-PA7, a causal agent of the esca disease complex in grapevines.</title>
        <authorList>
            <person name="Blanco-Ulate B."/>
            <person name="Rolshausen P."/>
            <person name="Cantu D."/>
        </authorList>
    </citation>
    <scope>NUCLEOTIDE SEQUENCE [LARGE SCALE GENOMIC DNA]</scope>
    <source>
        <strain evidence="4">UCR-PA7</strain>
    </source>
</reference>
<dbReference type="RefSeq" id="XP_007917489.1">
    <property type="nucleotide sequence ID" value="XM_007919298.1"/>
</dbReference>
<dbReference type="eggNOG" id="KOG1575">
    <property type="taxonomic scope" value="Eukaryota"/>
</dbReference>
<dbReference type="GeneID" id="19327453"/>
<evidence type="ECO:0000313" key="4">
    <source>
        <dbReference type="Proteomes" id="UP000014074"/>
    </source>
</evidence>
<keyword evidence="4" id="KW-1185">Reference proteome</keyword>
<dbReference type="InterPro" id="IPR050791">
    <property type="entry name" value="Aldo-Keto_reductase"/>
</dbReference>
<gene>
    <name evidence="3" type="ORF">UCRPA7_6763</name>
</gene>
<accession>R8BEM0</accession>
<dbReference type="InterPro" id="IPR023210">
    <property type="entry name" value="NADP_OxRdtase_dom"/>
</dbReference>
<keyword evidence="1" id="KW-0560">Oxidoreductase</keyword>
<protein>
    <submittedName>
        <fullName evidence="3">Putative aldo-keto reductase yakc protein</fullName>
    </submittedName>
</protein>
<dbReference type="Gene3D" id="3.20.20.100">
    <property type="entry name" value="NADP-dependent oxidoreductase domain"/>
    <property type="match status" value="1"/>
</dbReference>
<dbReference type="OrthoDB" id="37537at2759"/>
<dbReference type="EMBL" id="KB933263">
    <property type="protein sequence ID" value="EON97735.1"/>
    <property type="molecule type" value="Genomic_DNA"/>
</dbReference>
<dbReference type="Pfam" id="PF00248">
    <property type="entry name" value="Aldo_ket_red"/>
    <property type="match status" value="1"/>
</dbReference>
<dbReference type="GO" id="GO:0016491">
    <property type="term" value="F:oxidoreductase activity"/>
    <property type="evidence" value="ECO:0007669"/>
    <property type="project" value="UniProtKB-KW"/>
</dbReference>
<dbReference type="HOGENOM" id="CLU_023205_2_1_1"/>
<evidence type="ECO:0000313" key="3">
    <source>
        <dbReference type="EMBL" id="EON97735.1"/>
    </source>
</evidence>
<dbReference type="GO" id="GO:0005737">
    <property type="term" value="C:cytoplasm"/>
    <property type="evidence" value="ECO:0007669"/>
    <property type="project" value="TreeGrafter"/>
</dbReference>
<feature type="domain" description="NADP-dependent oxidoreductase" evidence="2">
    <location>
        <begin position="22"/>
        <end position="313"/>
    </location>
</feature>
<dbReference type="AlphaFoldDB" id="R8BEM0"/>
<name>R8BEM0_PHAM7</name>
<evidence type="ECO:0000259" key="2">
    <source>
        <dbReference type="Pfam" id="PF00248"/>
    </source>
</evidence>
<dbReference type="InterPro" id="IPR020471">
    <property type="entry name" value="AKR"/>
</dbReference>
<proteinExistence type="predicted"/>
<dbReference type="SUPFAM" id="SSF51430">
    <property type="entry name" value="NAD(P)-linked oxidoreductase"/>
    <property type="match status" value="1"/>
</dbReference>
<dbReference type="PANTHER" id="PTHR43625:SF40">
    <property type="entry name" value="ALDO-KETO REDUCTASE YAKC [NADP(+)]"/>
    <property type="match status" value="1"/>
</dbReference>
<dbReference type="PANTHER" id="PTHR43625">
    <property type="entry name" value="AFLATOXIN B1 ALDEHYDE REDUCTASE"/>
    <property type="match status" value="1"/>
</dbReference>
<dbReference type="KEGG" id="tmn:UCRPA7_6763"/>
<organism evidence="3 4">
    <name type="scientific">Phaeoacremonium minimum (strain UCR-PA7)</name>
    <name type="common">Esca disease fungus</name>
    <name type="synonym">Togninia minima</name>
    <dbReference type="NCBI Taxonomy" id="1286976"/>
    <lineage>
        <taxon>Eukaryota</taxon>
        <taxon>Fungi</taxon>
        <taxon>Dikarya</taxon>
        <taxon>Ascomycota</taxon>
        <taxon>Pezizomycotina</taxon>
        <taxon>Sordariomycetes</taxon>
        <taxon>Sordariomycetidae</taxon>
        <taxon>Togniniales</taxon>
        <taxon>Togniniaceae</taxon>
        <taxon>Phaeoacremonium</taxon>
    </lineage>
</organism>
<dbReference type="PRINTS" id="PR00069">
    <property type="entry name" value="ALDKETRDTASE"/>
</dbReference>
<sequence>MAPPTQLPTRKLGRNGPEIPAVGLGLMGMSVAYGTPGSDEDRLKVLDRAWELGCVNWDTAHMYGDSEELLGKWFDLHPERRQDIFLATKFGLSAQLKTDSSPEYCREQCETSLRRLKSSYIDLFYIHRVDGITPIEKTVAAMAELKREGKIRYLGISAPSSETLRRACAVEHIDTMQVEYSPWSLEVEGPESTNLLQTCRELGITTFAYSPLGRGFMTGQIKSLDDIPQGDLRRLVPRFNAENFPKNLILVEKFKELAAKKKCTPGQLAIAWLMAQGEDVIPIPGTKNIKYLEENVGAAYVLLSKDEEAEVRSWVSDIGVSGLQMAPGVITDYGNTPPLE</sequence>
<dbReference type="InterPro" id="IPR036812">
    <property type="entry name" value="NAD(P)_OxRdtase_dom_sf"/>
</dbReference>